<accession>A0A5B7B324</accession>
<comment type="similarity">
    <text evidence="1">Belongs to the protease inhibitor I3 (leguminous Kunitz-type inhibitor) family.</text>
</comment>
<sequence length="216" mass="23726">MKRVLLLLSFLFFALYSANPLLGAAENVLDPVLDIAGEELQRGVGYYVLSIIRGAGGGGLILVKNWNDSICPLDVAQSSSDLNNGLPLTFWPLDKDDVVRASADLHMIKFSTATICPQSDVWEVAHYDNSINLVTTGGAGGSVFNRFRIEKHNVSPSLPVYKFVHCVGRRVCDNVGIHRENGIRRLGVSLGLQPHLVVFKKAEACQNRKVTFRFTS</sequence>
<dbReference type="AlphaFoldDB" id="A0A5B7B324"/>
<evidence type="ECO:0000313" key="3">
    <source>
        <dbReference type="EMBL" id="MPA63287.1"/>
    </source>
</evidence>
<evidence type="ECO:0000256" key="2">
    <source>
        <dbReference type="SAM" id="SignalP"/>
    </source>
</evidence>
<reference evidence="3" key="1">
    <citation type="submission" date="2019-08" db="EMBL/GenBank/DDBJ databases">
        <title>Reference gene set and small RNA set construction with multiple tissues from Davidia involucrata Baill.</title>
        <authorList>
            <person name="Yang H."/>
            <person name="Zhou C."/>
            <person name="Li G."/>
            <person name="Wang J."/>
            <person name="Gao P."/>
            <person name="Wang M."/>
            <person name="Wang R."/>
            <person name="Zhao Y."/>
        </authorList>
    </citation>
    <scope>NUCLEOTIDE SEQUENCE</scope>
    <source>
        <tissue evidence="3">Mixed with DoveR01_LX</tissue>
    </source>
</reference>
<organism evidence="3">
    <name type="scientific">Davidia involucrata</name>
    <name type="common">Dove tree</name>
    <dbReference type="NCBI Taxonomy" id="16924"/>
    <lineage>
        <taxon>Eukaryota</taxon>
        <taxon>Viridiplantae</taxon>
        <taxon>Streptophyta</taxon>
        <taxon>Embryophyta</taxon>
        <taxon>Tracheophyta</taxon>
        <taxon>Spermatophyta</taxon>
        <taxon>Magnoliopsida</taxon>
        <taxon>eudicotyledons</taxon>
        <taxon>Gunneridae</taxon>
        <taxon>Pentapetalae</taxon>
        <taxon>asterids</taxon>
        <taxon>Cornales</taxon>
        <taxon>Nyssaceae</taxon>
        <taxon>Davidia</taxon>
    </lineage>
</organism>
<proteinExistence type="inferred from homology"/>
<keyword evidence="2" id="KW-0732">Signal</keyword>
<dbReference type="PANTHER" id="PTHR33107">
    <property type="entry name" value="KUNITZ TRYPSIN INHIBITOR 2"/>
    <property type="match status" value="1"/>
</dbReference>
<dbReference type="SMART" id="SM00452">
    <property type="entry name" value="STI"/>
    <property type="match status" value="1"/>
</dbReference>
<feature type="signal peptide" evidence="2">
    <location>
        <begin position="1"/>
        <end position="18"/>
    </location>
</feature>
<dbReference type="PANTHER" id="PTHR33107:SF5">
    <property type="entry name" value="KUNITZ TRYPSIN INHIBITOR 5"/>
    <property type="match status" value="1"/>
</dbReference>
<dbReference type="PRINTS" id="PR00291">
    <property type="entry name" value="KUNITZINHBTR"/>
</dbReference>
<gene>
    <name evidence="3" type="ORF">Din_032728</name>
</gene>
<dbReference type="Pfam" id="PF00197">
    <property type="entry name" value="Kunitz_legume"/>
    <property type="match status" value="1"/>
</dbReference>
<dbReference type="Gene3D" id="2.80.10.50">
    <property type="match status" value="1"/>
</dbReference>
<dbReference type="SUPFAM" id="SSF50386">
    <property type="entry name" value="STI-like"/>
    <property type="match status" value="1"/>
</dbReference>
<dbReference type="InterPro" id="IPR002160">
    <property type="entry name" value="Prot_inh_Kunz-lg"/>
</dbReference>
<dbReference type="InterPro" id="IPR011065">
    <property type="entry name" value="Kunitz_inhibitor_STI-like_sf"/>
</dbReference>
<protein>
    <submittedName>
        <fullName evidence="3">Putative miraculin</fullName>
    </submittedName>
</protein>
<dbReference type="EMBL" id="GHES01032728">
    <property type="protein sequence ID" value="MPA63287.1"/>
    <property type="molecule type" value="Transcribed_RNA"/>
</dbReference>
<dbReference type="GO" id="GO:0004866">
    <property type="term" value="F:endopeptidase inhibitor activity"/>
    <property type="evidence" value="ECO:0007669"/>
    <property type="project" value="InterPro"/>
</dbReference>
<feature type="chain" id="PRO_5022711423" evidence="2">
    <location>
        <begin position="19"/>
        <end position="216"/>
    </location>
</feature>
<evidence type="ECO:0000256" key="1">
    <source>
        <dbReference type="ARBA" id="ARBA00005440"/>
    </source>
</evidence>
<name>A0A5B7B324_DAVIN</name>